<keyword evidence="5" id="KW-0378">Hydrolase</keyword>
<keyword evidence="3" id="KW-0732">Signal</keyword>
<sequence length="357" mass="39762" precursor="true">MKFRHLFSSSKISTINKIPPKLPSRFFKASLVVLLSINISSSFAAETIQNELLTDTSPIKVAAINAAPVRFDVEASLKKADRLVKEAKAQGAVLVAFPELWLPGFINGDPQYAMGMPPKPFSKYVDNSIEIGSKEWKELLKIASDNHVYLSMGISEKNTKTKNLYMTQILVGSDGVVIDKRSKINPSRGERGFFSDAPMADNLKVVNTPLGRIGQLSCGEHFKVLMTYNMMAQHENIHIAAWPYNLTARDKLWREQYWLHMVNTASYASNSNAWTIMPSIGKATIFDNNGFIIAQADNTNSNFVIAEIDRSGFKSTDGKSDPISYNTLSLLRKHYPGPHEPKEAVETLSTPDYTKIP</sequence>
<evidence type="ECO:0000256" key="1">
    <source>
        <dbReference type="ARBA" id="ARBA00008129"/>
    </source>
</evidence>
<feature type="compositionally biased region" description="Polar residues" evidence="2">
    <location>
        <begin position="347"/>
        <end position="357"/>
    </location>
</feature>
<gene>
    <name evidence="5" type="primary">nitA_2</name>
    <name evidence="5" type="ORF">Phpb_03989</name>
</gene>
<dbReference type="EMBL" id="LOIC01000088">
    <property type="protein sequence ID" value="OCA52937.1"/>
    <property type="molecule type" value="Genomic_DNA"/>
</dbReference>
<comment type="caution">
    <text evidence="5">The sequence shown here is derived from an EMBL/GenBank/DDBJ whole genome shotgun (WGS) entry which is preliminary data.</text>
</comment>
<dbReference type="InterPro" id="IPR044149">
    <property type="entry name" value="Nitrilases_CHs"/>
</dbReference>
<reference evidence="6" key="1">
    <citation type="submission" date="2015-11" db="EMBL/GenBank/DDBJ databases">
        <authorList>
            <person name="Tobias N.J."/>
            <person name="Mishra B."/>
            <person name="Gupta D.K."/>
            <person name="Thines M."/>
            <person name="Stinear T.P."/>
            <person name="Bode H.B."/>
        </authorList>
    </citation>
    <scope>NUCLEOTIDE SEQUENCE [LARGE SCALE GENOMIC DNA]</scope>
    <source>
        <strain evidence="6">PB45.5</strain>
    </source>
</reference>
<evidence type="ECO:0000256" key="3">
    <source>
        <dbReference type="SAM" id="SignalP"/>
    </source>
</evidence>
<dbReference type="PANTHER" id="PTHR46044:SF1">
    <property type="entry name" value="CN HYDROLASE DOMAIN-CONTAINING PROTEIN"/>
    <property type="match status" value="1"/>
</dbReference>
<feature type="region of interest" description="Disordered" evidence="2">
    <location>
        <begin position="335"/>
        <end position="357"/>
    </location>
</feature>
<feature type="chain" id="PRO_5008619713" evidence="3">
    <location>
        <begin position="45"/>
        <end position="357"/>
    </location>
</feature>
<evidence type="ECO:0000313" key="6">
    <source>
        <dbReference type="Proteomes" id="UP000092665"/>
    </source>
</evidence>
<dbReference type="PATRIC" id="fig|29488.15.peg.4387"/>
<accession>A0A1B8YCZ4</accession>
<dbReference type="AlphaFoldDB" id="A0A1B8YCZ4"/>
<dbReference type="Proteomes" id="UP000092665">
    <property type="component" value="Unassembled WGS sequence"/>
</dbReference>
<dbReference type="SUPFAM" id="SSF56317">
    <property type="entry name" value="Carbon-nitrogen hydrolase"/>
    <property type="match status" value="1"/>
</dbReference>
<comment type="similarity">
    <text evidence="1">Belongs to the carbon-nitrogen hydrolase superfamily. Nitrilase family.</text>
</comment>
<dbReference type="PANTHER" id="PTHR46044">
    <property type="entry name" value="NITRILASE"/>
    <property type="match status" value="1"/>
</dbReference>
<dbReference type="GO" id="GO:0018762">
    <property type="term" value="F:aliphatic nitrilase activity"/>
    <property type="evidence" value="ECO:0007669"/>
    <property type="project" value="UniProtKB-EC"/>
</dbReference>
<evidence type="ECO:0000256" key="2">
    <source>
        <dbReference type="SAM" id="MobiDB-lite"/>
    </source>
</evidence>
<proteinExistence type="inferred from homology"/>
<dbReference type="PROSITE" id="PS50263">
    <property type="entry name" value="CN_HYDROLASE"/>
    <property type="match status" value="1"/>
</dbReference>
<feature type="domain" description="CN hydrolase" evidence="4">
    <location>
        <begin position="59"/>
        <end position="310"/>
    </location>
</feature>
<evidence type="ECO:0000259" key="4">
    <source>
        <dbReference type="PROSITE" id="PS50263"/>
    </source>
</evidence>
<dbReference type="EC" id="3.5.5.7" evidence="5"/>
<name>A0A1B8YCZ4_9GAMM</name>
<protein>
    <submittedName>
        <fullName evidence="5">Aliphatic nitrilase</fullName>
        <ecNumber evidence="5">3.5.5.7</ecNumber>
    </submittedName>
</protein>
<evidence type="ECO:0000313" key="5">
    <source>
        <dbReference type="EMBL" id="OCA52937.1"/>
    </source>
</evidence>
<dbReference type="Gene3D" id="3.60.110.10">
    <property type="entry name" value="Carbon-nitrogen hydrolase"/>
    <property type="match status" value="1"/>
</dbReference>
<dbReference type="Pfam" id="PF00795">
    <property type="entry name" value="CN_hydrolase"/>
    <property type="match status" value="1"/>
</dbReference>
<dbReference type="RefSeq" id="WP_065391861.1">
    <property type="nucleotide sequence ID" value="NZ_CAWMQN010000088.1"/>
</dbReference>
<keyword evidence="6" id="KW-1185">Reference proteome</keyword>
<dbReference type="InterPro" id="IPR003010">
    <property type="entry name" value="C-N_Hydrolase"/>
</dbReference>
<organism evidence="5 6">
    <name type="scientific">Photorhabdus namnaonensis</name>
    <dbReference type="NCBI Taxonomy" id="1851568"/>
    <lineage>
        <taxon>Bacteria</taxon>
        <taxon>Pseudomonadati</taxon>
        <taxon>Pseudomonadota</taxon>
        <taxon>Gammaproteobacteria</taxon>
        <taxon>Enterobacterales</taxon>
        <taxon>Morganellaceae</taxon>
        <taxon>Photorhabdus</taxon>
    </lineage>
</organism>
<feature type="signal peptide" evidence="3">
    <location>
        <begin position="1"/>
        <end position="44"/>
    </location>
</feature>
<dbReference type="InterPro" id="IPR036526">
    <property type="entry name" value="C-N_Hydrolase_sf"/>
</dbReference>